<dbReference type="PROSITE" id="PS51257">
    <property type="entry name" value="PROKAR_LIPOPROTEIN"/>
    <property type="match status" value="1"/>
</dbReference>
<dbReference type="PANTHER" id="PTHR40124:SF1">
    <property type="entry name" value="DISAGGREGATASE RELATED REPEAT PROTEIN"/>
    <property type="match status" value="1"/>
</dbReference>
<dbReference type="AlphaFoldDB" id="A0A6N6MBU3"/>
<dbReference type="Pfam" id="PF21294">
    <property type="entry name" value="Polysacc_lyase_14"/>
    <property type="match status" value="1"/>
</dbReference>
<feature type="domain" description="Polysaccharide lyase 14" evidence="2">
    <location>
        <begin position="81"/>
        <end position="268"/>
    </location>
</feature>
<evidence type="ECO:0000259" key="2">
    <source>
        <dbReference type="Pfam" id="PF21294"/>
    </source>
</evidence>
<dbReference type="Proteomes" id="UP000441333">
    <property type="component" value="Unassembled WGS sequence"/>
</dbReference>
<evidence type="ECO:0000313" key="4">
    <source>
        <dbReference type="Proteomes" id="UP000441333"/>
    </source>
</evidence>
<name>A0A6N6MBU3_9FLAO</name>
<evidence type="ECO:0000313" key="3">
    <source>
        <dbReference type="EMBL" id="KAB1068065.1"/>
    </source>
</evidence>
<dbReference type="EMBL" id="WAAT01000041">
    <property type="protein sequence ID" value="KAB1068065.1"/>
    <property type="molecule type" value="Genomic_DNA"/>
</dbReference>
<protein>
    <recommendedName>
        <fullName evidence="2">Polysaccharide lyase 14 domain-containing protein</fullName>
    </recommendedName>
</protein>
<feature type="signal peptide" evidence="1">
    <location>
        <begin position="1"/>
        <end position="18"/>
    </location>
</feature>
<keyword evidence="1" id="KW-0732">Signal</keyword>
<accession>A0A6N6MBU3</accession>
<comment type="caution">
    <text evidence="3">The sequence shown here is derived from an EMBL/GenBank/DDBJ whole genome shotgun (WGS) entry which is preliminary data.</text>
</comment>
<feature type="chain" id="PRO_5027051571" description="Polysaccharide lyase 14 domain-containing protein" evidence="1">
    <location>
        <begin position="19"/>
        <end position="278"/>
    </location>
</feature>
<evidence type="ECO:0000256" key="1">
    <source>
        <dbReference type="SAM" id="SignalP"/>
    </source>
</evidence>
<gene>
    <name evidence="3" type="ORF">F6U93_07975</name>
</gene>
<dbReference type="InterPro" id="IPR048958">
    <property type="entry name" value="Polysacc_lyase_14"/>
</dbReference>
<sequence>MKKAILIFLAIQSFVFTACSQTSVSQEEISPETSQDVIFELNFDSAKLGSYTKQNLIEEGGKIDWALLDNRAHIVEDPSAKNGHVLKADYPKGTVGPQTNGIQFIKTLPASNEYYLDYYVFFENGFDFRQGGKLPGLTSGGSTYTGGHHPDNGEGWSARYMWVKKAEAIVYFYFIDMSSKYGDAVKSGISFETGKWYRLTQRIKLNENNLSNGIMQVWIDGTEVINNTNVRYRLWDQGKIDSFYFSTFHGGASDDWSPQNDSFALFDKIKVTKLKPEF</sequence>
<dbReference type="RefSeq" id="WP_150938587.1">
    <property type="nucleotide sequence ID" value="NZ_WAAT01000041.1"/>
</dbReference>
<dbReference type="PANTHER" id="PTHR40124">
    <property type="match status" value="1"/>
</dbReference>
<proteinExistence type="predicted"/>
<reference evidence="3 4" key="1">
    <citation type="submission" date="2019-09" db="EMBL/GenBank/DDBJ databases">
        <authorList>
            <person name="Cao W.R."/>
        </authorList>
    </citation>
    <scope>NUCLEOTIDE SEQUENCE [LARGE SCALE GENOMIC DNA]</scope>
    <source>
        <strain evidence="3 4">B1N29</strain>
    </source>
</reference>
<keyword evidence="4" id="KW-1185">Reference proteome</keyword>
<dbReference type="Gene3D" id="2.60.120.200">
    <property type="match status" value="1"/>
</dbReference>
<organism evidence="3 4">
    <name type="scientific">Pseudotamlana haliotis</name>
    <dbReference type="NCBI Taxonomy" id="2614804"/>
    <lineage>
        <taxon>Bacteria</taxon>
        <taxon>Pseudomonadati</taxon>
        <taxon>Bacteroidota</taxon>
        <taxon>Flavobacteriia</taxon>
        <taxon>Flavobacteriales</taxon>
        <taxon>Flavobacteriaceae</taxon>
        <taxon>Pseudotamlana</taxon>
    </lineage>
</organism>